<evidence type="ECO:0000313" key="1">
    <source>
        <dbReference type="EMBL" id="EFI28308.1"/>
    </source>
</evidence>
<comment type="caution">
    <text evidence="1">The sequence shown here is derived from an EMBL/GenBank/DDBJ whole genome shotgun (WGS) entry which is preliminary data.</text>
</comment>
<accession>D6RKJ9</accession>
<dbReference type="KEGG" id="cci:CC1G_13837"/>
<dbReference type="HOGENOM" id="CLU_1992513_0_0_1"/>
<dbReference type="AlphaFoldDB" id="D6RKJ9"/>
<dbReference type="GeneID" id="9378975"/>
<gene>
    <name evidence="1" type="ORF">CC1G_13837</name>
</gene>
<keyword evidence="2" id="KW-1185">Reference proteome</keyword>
<dbReference type="Proteomes" id="UP000001861">
    <property type="component" value="Unassembled WGS sequence"/>
</dbReference>
<reference evidence="1 2" key="1">
    <citation type="journal article" date="2010" name="Proc. Natl. Acad. Sci. U.S.A.">
        <title>Insights into evolution of multicellular fungi from the assembled chromosomes of the mushroom Coprinopsis cinerea (Coprinus cinereus).</title>
        <authorList>
            <person name="Stajich J.E."/>
            <person name="Wilke S.K."/>
            <person name="Ahren D."/>
            <person name="Au C.H."/>
            <person name="Birren B.W."/>
            <person name="Borodovsky M."/>
            <person name="Burns C."/>
            <person name="Canback B."/>
            <person name="Casselton L.A."/>
            <person name="Cheng C.K."/>
            <person name="Deng J."/>
            <person name="Dietrich F.S."/>
            <person name="Fargo D.C."/>
            <person name="Farman M.L."/>
            <person name="Gathman A.C."/>
            <person name="Goldberg J."/>
            <person name="Guigo R."/>
            <person name="Hoegger P.J."/>
            <person name="Hooker J.B."/>
            <person name="Huggins A."/>
            <person name="James T.Y."/>
            <person name="Kamada T."/>
            <person name="Kilaru S."/>
            <person name="Kodira C."/>
            <person name="Kues U."/>
            <person name="Kupfer D."/>
            <person name="Kwan H.S."/>
            <person name="Lomsadze A."/>
            <person name="Li W."/>
            <person name="Lilly W.W."/>
            <person name="Ma L.J."/>
            <person name="Mackey A.J."/>
            <person name="Manning G."/>
            <person name="Martin F."/>
            <person name="Muraguchi H."/>
            <person name="Natvig D.O."/>
            <person name="Palmerini H."/>
            <person name="Ramesh M.A."/>
            <person name="Rehmeyer C.J."/>
            <person name="Roe B.A."/>
            <person name="Shenoy N."/>
            <person name="Stanke M."/>
            <person name="Ter-Hovhannisyan V."/>
            <person name="Tunlid A."/>
            <person name="Velagapudi R."/>
            <person name="Vision T.J."/>
            <person name="Zeng Q."/>
            <person name="Zolan M.E."/>
            <person name="Pukkila P.J."/>
        </authorList>
    </citation>
    <scope>NUCLEOTIDE SEQUENCE [LARGE SCALE GENOMIC DNA]</scope>
    <source>
        <strain evidence="2">Okayama-7 / 130 / ATCC MYA-4618 / FGSC 9003</strain>
    </source>
</reference>
<dbReference type="InParanoid" id="D6RKJ9"/>
<organism evidence="1 2">
    <name type="scientific">Coprinopsis cinerea (strain Okayama-7 / 130 / ATCC MYA-4618 / FGSC 9003)</name>
    <name type="common">Inky cap fungus</name>
    <name type="synonym">Hormographiella aspergillata</name>
    <dbReference type="NCBI Taxonomy" id="240176"/>
    <lineage>
        <taxon>Eukaryota</taxon>
        <taxon>Fungi</taxon>
        <taxon>Dikarya</taxon>
        <taxon>Basidiomycota</taxon>
        <taxon>Agaricomycotina</taxon>
        <taxon>Agaricomycetes</taxon>
        <taxon>Agaricomycetidae</taxon>
        <taxon>Agaricales</taxon>
        <taxon>Agaricineae</taxon>
        <taxon>Psathyrellaceae</taxon>
        <taxon>Coprinopsis</taxon>
    </lineage>
</organism>
<proteinExistence type="predicted"/>
<dbReference type="RefSeq" id="XP_002911802.1">
    <property type="nucleotide sequence ID" value="XM_002911756.1"/>
</dbReference>
<dbReference type="EMBL" id="AACS02000002">
    <property type="protein sequence ID" value="EFI28308.1"/>
    <property type="molecule type" value="Genomic_DNA"/>
</dbReference>
<dbReference type="VEuPathDB" id="FungiDB:CC1G_13837"/>
<sequence length="125" mass="13760">MANPSDRIFIFVITITDTGRAVASLSCCNPTHFLDRRGRLFMQRVFHPSSGRRLSLSHLGSAQSESSAGTPSLVPLIADIENVVDLERSNLHPRPRTDNRRISYESVFGFVSPVQKHGTRVVAGA</sequence>
<name>D6RKJ9_COPC7</name>
<evidence type="ECO:0000313" key="2">
    <source>
        <dbReference type="Proteomes" id="UP000001861"/>
    </source>
</evidence>
<protein>
    <submittedName>
        <fullName evidence="1">Uncharacterized protein</fullName>
    </submittedName>
</protein>